<proteinExistence type="inferred from homology"/>
<evidence type="ECO:0000256" key="4">
    <source>
        <dbReference type="ARBA" id="ARBA00023065"/>
    </source>
</evidence>
<dbReference type="PANTHER" id="PTHR11910">
    <property type="entry name" value="ATP SYNTHASE DELTA CHAIN"/>
    <property type="match status" value="1"/>
</dbReference>
<evidence type="ECO:0000313" key="9">
    <source>
        <dbReference type="Proteomes" id="UP000824115"/>
    </source>
</evidence>
<evidence type="ECO:0000256" key="2">
    <source>
        <dbReference type="ARBA" id="ARBA00022448"/>
    </source>
</evidence>
<keyword evidence="7" id="KW-1003">Cell membrane</keyword>
<keyword evidence="7" id="KW-0139">CF(1)</keyword>
<evidence type="ECO:0000256" key="3">
    <source>
        <dbReference type="ARBA" id="ARBA00022781"/>
    </source>
</evidence>
<dbReference type="GO" id="GO:0005886">
    <property type="term" value="C:plasma membrane"/>
    <property type="evidence" value="ECO:0007669"/>
    <property type="project" value="UniProtKB-SubCell"/>
</dbReference>
<sequence length="184" mass="20858">MDIGLISRRYATALAEYSAEAGEEAEVYRQLLPLTQHYDYVPAVRETLLSPMVSQEDKAKVIFALLGDSPCRSLRDFVYMVLRHRRESCLYFILHSFVDIYRERHRIKEAELITAAALGDGVGEAVRRMMEDRCGCTVNISSKVDPSIIGGFVFRMEDTLIDASVASQLRLLRRRLGSNPAKKI</sequence>
<gene>
    <name evidence="7" type="primary">atpH</name>
    <name evidence="8" type="ORF">IAC04_07520</name>
</gene>
<comment type="similarity">
    <text evidence="7">Belongs to the ATPase delta chain family.</text>
</comment>
<name>A0A9D2GRN1_9BACT</name>
<keyword evidence="4 7" id="KW-0406">Ion transport</keyword>
<dbReference type="Pfam" id="PF00213">
    <property type="entry name" value="OSCP"/>
    <property type="match status" value="1"/>
</dbReference>
<reference evidence="8" key="1">
    <citation type="journal article" date="2021" name="PeerJ">
        <title>Extensive microbial diversity within the chicken gut microbiome revealed by metagenomics and culture.</title>
        <authorList>
            <person name="Gilroy R."/>
            <person name="Ravi A."/>
            <person name="Getino M."/>
            <person name="Pursley I."/>
            <person name="Horton D.L."/>
            <person name="Alikhan N.F."/>
            <person name="Baker D."/>
            <person name="Gharbi K."/>
            <person name="Hall N."/>
            <person name="Watson M."/>
            <person name="Adriaenssens E.M."/>
            <person name="Foster-Nyarko E."/>
            <person name="Jarju S."/>
            <person name="Secka A."/>
            <person name="Antonio M."/>
            <person name="Oren A."/>
            <person name="Chaudhuri R.R."/>
            <person name="La Ragione R."/>
            <person name="Hildebrand F."/>
            <person name="Pallen M.J."/>
        </authorList>
    </citation>
    <scope>NUCLEOTIDE SEQUENCE</scope>
    <source>
        <strain evidence="8">Gambia16-554</strain>
    </source>
</reference>
<evidence type="ECO:0000256" key="1">
    <source>
        <dbReference type="ARBA" id="ARBA00004370"/>
    </source>
</evidence>
<evidence type="ECO:0000313" key="8">
    <source>
        <dbReference type="EMBL" id="HIZ86323.1"/>
    </source>
</evidence>
<dbReference type="PRINTS" id="PR00125">
    <property type="entry name" value="ATPASEDELTA"/>
</dbReference>
<evidence type="ECO:0000256" key="6">
    <source>
        <dbReference type="ARBA" id="ARBA00023310"/>
    </source>
</evidence>
<dbReference type="SUPFAM" id="SSF47928">
    <property type="entry name" value="N-terminal domain of the delta subunit of the F1F0-ATP synthase"/>
    <property type="match status" value="1"/>
</dbReference>
<keyword evidence="5 7" id="KW-0472">Membrane</keyword>
<dbReference type="GO" id="GO:0045259">
    <property type="term" value="C:proton-transporting ATP synthase complex"/>
    <property type="evidence" value="ECO:0007669"/>
    <property type="project" value="UniProtKB-KW"/>
</dbReference>
<comment type="caution">
    <text evidence="8">The sequence shown here is derived from an EMBL/GenBank/DDBJ whole genome shotgun (WGS) entry which is preliminary data.</text>
</comment>
<keyword evidence="2 7" id="KW-0813">Transport</keyword>
<organism evidence="8 9">
    <name type="scientific">Candidatus Coprenecus stercoravium</name>
    <dbReference type="NCBI Taxonomy" id="2840735"/>
    <lineage>
        <taxon>Bacteria</taxon>
        <taxon>Pseudomonadati</taxon>
        <taxon>Bacteroidota</taxon>
        <taxon>Bacteroidia</taxon>
        <taxon>Bacteroidales</taxon>
        <taxon>Rikenellaceae</taxon>
        <taxon>Rikenellaceae incertae sedis</taxon>
        <taxon>Candidatus Coprenecus</taxon>
    </lineage>
</organism>
<protein>
    <recommendedName>
        <fullName evidence="7">ATP synthase subunit delta</fullName>
    </recommendedName>
    <alternativeName>
        <fullName evidence="7">ATP synthase F(1) sector subunit delta</fullName>
    </alternativeName>
    <alternativeName>
        <fullName evidence="7">F-type ATPase subunit delta</fullName>
        <shortName evidence="7">F-ATPase subunit delta</shortName>
    </alternativeName>
</protein>
<dbReference type="NCBIfam" id="TIGR01145">
    <property type="entry name" value="ATP_synt_delta"/>
    <property type="match status" value="1"/>
</dbReference>
<comment type="function">
    <text evidence="7">This protein is part of the stalk that links CF(0) to CF(1). It either transmits conformational changes from CF(0) to CF(1) or is implicated in proton conduction.</text>
</comment>
<dbReference type="InterPro" id="IPR026015">
    <property type="entry name" value="ATP_synth_OSCP/delta_N_sf"/>
</dbReference>
<dbReference type="EMBL" id="DXAW01000125">
    <property type="protein sequence ID" value="HIZ86323.1"/>
    <property type="molecule type" value="Genomic_DNA"/>
</dbReference>
<dbReference type="Gene3D" id="1.10.520.20">
    <property type="entry name" value="N-terminal domain of the delta subunit of the F1F0-ATP synthase"/>
    <property type="match status" value="1"/>
</dbReference>
<dbReference type="AlphaFoldDB" id="A0A9D2GRN1"/>
<comment type="function">
    <text evidence="7">F(1)F(0) ATP synthase produces ATP from ADP in the presence of a proton or sodium gradient. F-type ATPases consist of two structural domains, F(1) containing the extramembraneous catalytic core and F(0) containing the membrane proton channel, linked together by a central stalk and a peripheral stalk. During catalysis, ATP synthesis in the catalytic domain of F(1) is coupled via a rotary mechanism of the central stalk subunits to proton translocation.</text>
</comment>
<evidence type="ECO:0000256" key="7">
    <source>
        <dbReference type="HAMAP-Rule" id="MF_01416"/>
    </source>
</evidence>
<dbReference type="GO" id="GO:0046933">
    <property type="term" value="F:proton-transporting ATP synthase activity, rotational mechanism"/>
    <property type="evidence" value="ECO:0007669"/>
    <property type="project" value="UniProtKB-UniRule"/>
</dbReference>
<dbReference type="NCBIfam" id="NF009964">
    <property type="entry name" value="PRK13429.1-3"/>
    <property type="match status" value="1"/>
</dbReference>
<keyword evidence="6 7" id="KW-0066">ATP synthesis</keyword>
<comment type="subcellular location">
    <subcellularLocation>
        <location evidence="7">Cell membrane</location>
        <topology evidence="7">Peripheral membrane protein</topology>
    </subcellularLocation>
    <subcellularLocation>
        <location evidence="1">Membrane</location>
    </subcellularLocation>
</comment>
<reference evidence="8" key="2">
    <citation type="submission" date="2021-04" db="EMBL/GenBank/DDBJ databases">
        <authorList>
            <person name="Gilroy R."/>
        </authorList>
    </citation>
    <scope>NUCLEOTIDE SEQUENCE</scope>
    <source>
        <strain evidence="8">Gambia16-554</strain>
    </source>
</reference>
<dbReference type="HAMAP" id="MF_01416">
    <property type="entry name" value="ATP_synth_delta_bact"/>
    <property type="match status" value="1"/>
</dbReference>
<dbReference type="InterPro" id="IPR000711">
    <property type="entry name" value="ATPase_OSCP/dsu"/>
</dbReference>
<evidence type="ECO:0000256" key="5">
    <source>
        <dbReference type="ARBA" id="ARBA00023136"/>
    </source>
</evidence>
<accession>A0A9D2GRN1</accession>
<dbReference type="Proteomes" id="UP000824115">
    <property type="component" value="Unassembled WGS sequence"/>
</dbReference>
<keyword evidence="3 7" id="KW-0375">Hydrogen ion transport</keyword>